<reference evidence="1 2" key="1">
    <citation type="journal article" date="2020" name="Phytopathology">
        <title>Genome Sequence Resources of Colletotrichum truncatum, C. plurivorum, C. musicola, and C. sojae: Four Species Pathogenic to Soybean (Glycine max).</title>
        <authorList>
            <person name="Rogerio F."/>
            <person name="Boufleur T.R."/>
            <person name="Ciampi-Guillardi M."/>
            <person name="Sukno S.A."/>
            <person name="Thon M.R."/>
            <person name="Massola Junior N.S."/>
            <person name="Baroncelli R."/>
        </authorList>
    </citation>
    <scope>NUCLEOTIDE SEQUENCE [LARGE SCALE GENOMIC DNA]</scope>
    <source>
        <strain evidence="1 2">CMES1059</strain>
    </source>
</reference>
<proteinExistence type="predicted"/>
<protein>
    <submittedName>
        <fullName evidence="1">Uncharacterized protein</fullName>
    </submittedName>
</protein>
<sequence>MCFGLSSKKRAYQYTESYQPRPAMASAGFGRSSQPYWANTSNHRHSGRKHRYNHYGTGGYSGGYTGWFSGGGDGGGGGGGCGGGDGGGGGGGGGGC</sequence>
<dbReference type="EMBL" id="VUJX02000010">
    <property type="protein sequence ID" value="KAL0931088.1"/>
    <property type="molecule type" value="Genomic_DNA"/>
</dbReference>
<organism evidence="1 2">
    <name type="scientific">Colletotrichum truncatum</name>
    <name type="common">Anthracnose fungus</name>
    <name type="synonym">Colletotrichum capsici</name>
    <dbReference type="NCBI Taxonomy" id="5467"/>
    <lineage>
        <taxon>Eukaryota</taxon>
        <taxon>Fungi</taxon>
        <taxon>Dikarya</taxon>
        <taxon>Ascomycota</taxon>
        <taxon>Pezizomycotina</taxon>
        <taxon>Sordariomycetes</taxon>
        <taxon>Hypocreomycetidae</taxon>
        <taxon>Glomerellales</taxon>
        <taxon>Glomerellaceae</taxon>
        <taxon>Colletotrichum</taxon>
        <taxon>Colletotrichum truncatum species complex</taxon>
    </lineage>
</organism>
<evidence type="ECO:0000313" key="1">
    <source>
        <dbReference type="EMBL" id="KAL0931088.1"/>
    </source>
</evidence>
<evidence type="ECO:0000313" key="2">
    <source>
        <dbReference type="Proteomes" id="UP000805649"/>
    </source>
</evidence>
<comment type="caution">
    <text evidence="1">The sequence shown here is derived from an EMBL/GenBank/DDBJ whole genome shotgun (WGS) entry which is preliminary data.</text>
</comment>
<dbReference type="Proteomes" id="UP000805649">
    <property type="component" value="Unassembled WGS sequence"/>
</dbReference>
<name>A0ACC3YGS7_COLTU</name>
<keyword evidence="2" id="KW-1185">Reference proteome</keyword>
<gene>
    <name evidence="1" type="ORF">CTRU02_213823</name>
</gene>
<accession>A0ACC3YGS7</accession>